<evidence type="ECO:0000313" key="1">
    <source>
        <dbReference type="EMBL" id="KAF7311896.1"/>
    </source>
</evidence>
<dbReference type="OrthoDB" id="2418900at2759"/>
<comment type="caution">
    <text evidence="1">The sequence shown here is derived from an EMBL/GenBank/DDBJ whole genome shotgun (WGS) entry which is preliminary data.</text>
</comment>
<dbReference type="EMBL" id="JACAZF010000002">
    <property type="protein sequence ID" value="KAF7311896.1"/>
    <property type="molecule type" value="Genomic_DNA"/>
</dbReference>
<reference evidence="1" key="1">
    <citation type="submission" date="2020-05" db="EMBL/GenBank/DDBJ databases">
        <title>Mycena genomes resolve the evolution of fungal bioluminescence.</title>
        <authorList>
            <person name="Tsai I.J."/>
        </authorList>
    </citation>
    <scope>NUCLEOTIDE SEQUENCE</scope>
    <source>
        <strain evidence="1">171206Taipei</strain>
    </source>
</reference>
<accession>A0A8H6WCX7</accession>
<protein>
    <submittedName>
        <fullName evidence="1">Uncharacterized protein</fullName>
    </submittedName>
</protein>
<name>A0A8H6WCX7_9AGAR</name>
<dbReference type="InterPro" id="IPR041078">
    <property type="entry name" value="Plavaka"/>
</dbReference>
<dbReference type="AlphaFoldDB" id="A0A8H6WCX7"/>
<evidence type="ECO:0000313" key="2">
    <source>
        <dbReference type="Proteomes" id="UP000636479"/>
    </source>
</evidence>
<dbReference type="RefSeq" id="XP_037224004.1">
    <property type="nucleotide sequence ID" value="XM_037358909.1"/>
</dbReference>
<proteinExistence type="predicted"/>
<sequence>MHTLLQTLEKAGEEGIKMLCADKYFRQQHPILAAYLADHPECCLVSCCDENQYTGCEVHPNKRGDPISSPLRDPQQTLRILRQHASRLQPPEFEGLGLRHIDPFWKKLPHCNIYQCFQPDLLHQLHKGVFKDHTVSWATASLGGSNAANDRAIDKCFQIMVNHPSLRHFRQGISLVSQWTGNEYKNMEKVFLGVLSGVAGTQVLLCGARNP</sequence>
<keyword evidence="2" id="KW-1185">Reference proteome</keyword>
<dbReference type="Pfam" id="PF18759">
    <property type="entry name" value="Plavaka"/>
    <property type="match status" value="1"/>
</dbReference>
<dbReference type="Proteomes" id="UP000636479">
    <property type="component" value="Unassembled WGS sequence"/>
</dbReference>
<gene>
    <name evidence="1" type="ORF">MIND_00200800</name>
</gene>
<organism evidence="1 2">
    <name type="scientific">Mycena indigotica</name>
    <dbReference type="NCBI Taxonomy" id="2126181"/>
    <lineage>
        <taxon>Eukaryota</taxon>
        <taxon>Fungi</taxon>
        <taxon>Dikarya</taxon>
        <taxon>Basidiomycota</taxon>
        <taxon>Agaricomycotina</taxon>
        <taxon>Agaricomycetes</taxon>
        <taxon>Agaricomycetidae</taxon>
        <taxon>Agaricales</taxon>
        <taxon>Marasmiineae</taxon>
        <taxon>Mycenaceae</taxon>
        <taxon>Mycena</taxon>
    </lineage>
</organism>
<dbReference type="GeneID" id="59341425"/>